<dbReference type="PANTHER" id="PTHR30363:SF4">
    <property type="entry name" value="GLYCEROL-3-PHOSPHATE REGULON REPRESSOR"/>
    <property type="match status" value="1"/>
</dbReference>
<dbReference type="Gene3D" id="3.40.50.1360">
    <property type="match status" value="1"/>
</dbReference>
<protein>
    <submittedName>
        <fullName evidence="6">DeoR/GlpR family DNA-binding transcription regulator</fullName>
    </submittedName>
</protein>
<dbReference type="PRINTS" id="PR00037">
    <property type="entry name" value="HTHLACR"/>
</dbReference>
<dbReference type="SUPFAM" id="SSF46785">
    <property type="entry name" value="Winged helix' DNA-binding domain"/>
    <property type="match status" value="1"/>
</dbReference>
<evidence type="ECO:0000256" key="1">
    <source>
        <dbReference type="ARBA" id="ARBA00022491"/>
    </source>
</evidence>
<dbReference type="PANTHER" id="PTHR30363">
    <property type="entry name" value="HTH-TYPE TRANSCRIPTIONAL REGULATOR SRLR-RELATED"/>
    <property type="match status" value="1"/>
</dbReference>
<dbReference type="InterPro" id="IPR001034">
    <property type="entry name" value="DeoR_HTH"/>
</dbReference>
<dbReference type="PROSITE" id="PS00894">
    <property type="entry name" value="HTH_DEOR_1"/>
    <property type="match status" value="1"/>
</dbReference>
<keyword evidence="3 6" id="KW-0238">DNA-binding</keyword>
<dbReference type="InterPro" id="IPR037171">
    <property type="entry name" value="NagB/RpiA_transferase-like"/>
</dbReference>
<dbReference type="Pfam" id="PF00455">
    <property type="entry name" value="DeoRC"/>
    <property type="match status" value="1"/>
</dbReference>
<evidence type="ECO:0000256" key="2">
    <source>
        <dbReference type="ARBA" id="ARBA00023015"/>
    </source>
</evidence>
<dbReference type="GO" id="GO:0003677">
    <property type="term" value="F:DNA binding"/>
    <property type="evidence" value="ECO:0007669"/>
    <property type="project" value="UniProtKB-KW"/>
</dbReference>
<gene>
    <name evidence="6" type="ORF">U0035_16795</name>
</gene>
<dbReference type="InterPro" id="IPR036390">
    <property type="entry name" value="WH_DNA-bd_sf"/>
</dbReference>
<name>A0ABZ0W230_9BACT</name>
<dbReference type="InterPro" id="IPR036388">
    <property type="entry name" value="WH-like_DNA-bd_sf"/>
</dbReference>
<proteinExistence type="predicted"/>
<dbReference type="EMBL" id="CP139960">
    <property type="protein sequence ID" value="WQD37328.1"/>
    <property type="molecule type" value="Genomic_DNA"/>
</dbReference>
<sequence>MLKKERQAYILHQLNLHNKVLSVDLCSEIAVSEDTIRRDLQELSEAGQLIKVHGGALSMAFNEVQFTPINVYSQAHKKLIVSKALQLIHSGMFILTSGGTTILELIRALPPQLKVTIMTGSIPVINACMAHPKLDVVVIGDKLSRDSKITVGAEAIQKISHVNADLCFLGTNAIDIQHGLTDNDWEVVQIKKAMVNSASKVICMTISEKLQTYQPISVCKIEKIDYLITELDPSNEALTPFKEAGVTVI</sequence>
<dbReference type="SMART" id="SM00420">
    <property type="entry name" value="HTH_DEOR"/>
    <property type="match status" value="1"/>
</dbReference>
<keyword evidence="7" id="KW-1185">Reference proteome</keyword>
<dbReference type="InterPro" id="IPR014036">
    <property type="entry name" value="DeoR-like_C"/>
</dbReference>
<dbReference type="InterPro" id="IPR018356">
    <property type="entry name" value="Tscrpt_reg_HTH_DeoR_CS"/>
</dbReference>
<feature type="domain" description="HTH deoR-type" evidence="5">
    <location>
        <begin position="3"/>
        <end position="58"/>
    </location>
</feature>
<dbReference type="RefSeq" id="WP_114792355.1">
    <property type="nucleotide sequence ID" value="NZ_CP139960.1"/>
</dbReference>
<evidence type="ECO:0000259" key="5">
    <source>
        <dbReference type="PROSITE" id="PS51000"/>
    </source>
</evidence>
<dbReference type="Pfam" id="PF08220">
    <property type="entry name" value="HTH_DeoR"/>
    <property type="match status" value="1"/>
</dbReference>
<evidence type="ECO:0000313" key="6">
    <source>
        <dbReference type="EMBL" id="WQD37328.1"/>
    </source>
</evidence>
<evidence type="ECO:0000256" key="3">
    <source>
        <dbReference type="ARBA" id="ARBA00023125"/>
    </source>
</evidence>
<keyword evidence="2" id="KW-0805">Transcription regulation</keyword>
<dbReference type="PROSITE" id="PS51000">
    <property type="entry name" value="HTH_DEOR_2"/>
    <property type="match status" value="1"/>
</dbReference>
<dbReference type="SUPFAM" id="SSF100950">
    <property type="entry name" value="NagB/RpiA/CoA transferase-like"/>
    <property type="match status" value="1"/>
</dbReference>
<evidence type="ECO:0000256" key="4">
    <source>
        <dbReference type="ARBA" id="ARBA00023163"/>
    </source>
</evidence>
<dbReference type="SMART" id="SM01134">
    <property type="entry name" value="DeoRC"/>
    <property type="match status" value="1"/>
</dbReference>
<organism evidence="6 7">
    <name type="scientific">Niabella yanshanensis</name>
    <dbReference type="NCBI Taxonomy" id="577386"/>
    <lineage>
        <taxon>Bacteria</taxon>
        <taxon>Pseudomonadati</taxon>
        <taxon>Bacteroidota</taxon>
        <taxon>Chitinophagia</taxon>
        <taxon>Chitinophagales</taxon>
        <taxon>Chitinophagaceae</taxon>
        <taxon>Niabella</taxon>
    </lineage>
</organism>
<keyword evidence="4" id="KW-0804">Transcription</keyword>
<keyword evidence="1" id="KW-0678">Repressor</keyword>
<dbReference type="Gene3D" id="1.10.10.10">
    <property type="entry name" value="Winged helix-like DNA-binding domain superfamily/Winged helix DNA-binding domain"/>
    <property type="match status" value="1"/>
</dbReference>
<dbReference type="Proteomes" id="UP001325680">
    <property type="component" value="Chromosome"/>
</dbReference>
<accession>A0ABZ0W230</accession>
<evidence type="ECO:0000313" key="7">
    <source>
        <dbReference type="Proteomes" id="UP001325680"/>
    </source>
</evidence>
<dbReference type="InterPro" id="IPR050313">
    <property type="entry name" value="Carb_Metab_HTH_regulators"/>
</dbReference>
<reference evidence="6 7" key="1">
    <citation type="submission" date="2023-12" db="EMBL/GenBank/DDBJ databases">
        <title>Genome sequencing and assembly of bacterial species from a model synthetic community.</title>
        <authorList>
            <person name="Hogle S.L."/>
        </authorList>
    </citation>
    <scope>NUCLEOTIDE SEQUENCE [LARGE SCALE GENOMIC DNA]</scope>
    <source>
        <strain evidence="6 7">HAMBI_3031</strain>
    </source>
</reference>